<gene>
    <name evidence="1" type="ORF">ICC18_18835</name>
</gene>
<reference evidence="1" key="1">
    <citation type="submission" date="2020-09" db="EMBL/GenBank/DDBJ databases">
        <title>Draft Genome Sequence of Paenibacillus sp. WST5.</title>
        <authorList>
            <person name="Bao Z."/>
        </authorList>
    </citation>
    <scope>NUCLEOTIDE SEQUENCE</scope>
    <source>
        <strain evidence="1">WST5</strain>
    </source>
</reference>
<accession>A0A926KTX8</accession>
<dbReference type="AlphaFoldDB" id="A0A926KTX8"/>
<keyword evidence="2" id="KW-1185">Reference proteome</keyword>
<name>A0A926KTX8_9BACL</name>
<protein>
    <submittedName>
        <fullName evidence="1">Uncharacterized protein</fullName>
    </submittedName>
</protein>
<dbReference type="EMBL" id="JACVVD010000006">
    <property type="protein sequence ID" value="MBD0382178.1"/>
    <property type="molecule type" value="Genomic_DNA"/>
</dbReference>
<evidence type="ECO:0000313" key="1">
    <source>
        <dbReference type="EMBL" id="MBD0382178.1"/>
    </source>
</evidence>
<organism evidence="1 2">
    <name type="scientific">Paenibacillus sedimenti</name>
    <dbReference type="NCBI Taxonomy" id="2770274"/>
    <lineage>
        <taxon>Bacteria</taxon>
        <taxon>Bacillati</taxon>
        <taxon>Bacillota</taxon>
        <taxon>Bacilli</taxon>
        <taxon>Bacillales</taxon>
        <taxon>Paenibacillaceae</taxon>
        <taxon>Paenibacillus</taxon>
    </lineage>
</organism>
<evidence type="ECO:0000313" key="2">
    <source>
        <dbReference type="Proteomes" id="UP000650466"/>
    </source>
</evidence>
<sequence>MEKIPRNLSLQAEIDPPLVENTKHHLNLLARYSMSDAPKMDKMIVAGIQAKRSRKGVERKR</sequence>
<dbReference type="Proteomes" id="UP000650466">
    <property type="component" value="Unassembled WGS sequence"/>
</dbReference>
<comment type="caution">
    <text evidence="1">The sequence shown here is derived from an EMBL/GenBank/DDBJ whole genome shotgun (WGS) entry which is preliminary data.</text>
</comment>
<proteinExistence type="predicted"/>